<feature type="transmembrane region" description="Helical" evidence="11">
    <location>
        <begin position="162"/>
        <end position="183"/>
    </location>
</feature>
<dbReference type="CDD" id="cd17361">
    <property type="entry name" value="MFS_STP"/>
    <property type="match status" value="1"/>
</dbReference>
<evidence type="ECO:0000256" key="7">
    <source>
        <dbReference type="ARBA" id="ARBA00022989"/>
    </source>
</evidence>
<dbReference type="EMBL" id="WHWC01000003">
    <property type="protein sequence ID" value="KAG8385268.1"/>
    <property type="molecule type" value="Genomic_DNA"/>
</dbReference>
<dbReference type="SUPFAM" id="SSF103473">
    <property type="entry name" value="MFS general substrate transporter"/>
    <property type="match status" value="1"/>
</dbReference>
<dbReference type="AlphaFoldDB" id="A0AAV6Y1F5"/>
<dbReference type="InterPro" id="IPR005828">
    <property type="entry name" value="MFS_sugar_transport-like"/>
</dbReference>
<comment type="similarity">
    <text evidence="2 10">Belongs to the major facilitator superfamily. Sugar transporter (TC 2.A.1.1) family.</text>
</comment>
<accession>A0AAV6Y1F5</accession>
<keyword evidence="6" id="KW-0769">Symport</keyword>
<dbReference type="GO" id="GO:0015145">
    <property type="term" value="F:monosaccharide transmembrane transporter activity"/>
    <property type="evidence" value="ECO:0007669"/>
    <property type="project" value="InterPro"/>
</dbReference>
<evidence type="ECO:0000256" key="1">
    <source>
        <dbReference type="ARBA" id="ARBA00004141"/>
    </source>
</evidence>
<evidence type="ECO:0000256" key="10">
    <source>
        <dbReference type="RuleBase" id="RU003346"/>
    </source>
</evidence>
<evidence type="ECO:0000256" key="2">
    <source>
        <dbReference type="ARBA" id="ARBA00010992"/>
    </source>
</evidence>
<keyword evidence="8 11" id="KW-0472">Membrane</keyword>
<dbReference type="InterPro" id="IPR036259">
    <property type="entry name" value="MFS_trans_sf"/>
</dbReference>
<evidence type="ECO:0000256" key="5">
    <source>
        <dbReference type="ARBA" id="ARBA00022692"/>
    </source>
</evidence>
<dbReference type="NCBIfam" id="TIGR00879">
    <property type="entry name" value="SP"/>
    <property type="match status" value="1"/>
</dbReference>
<dbReference type="Proteomes" id="UP000826271">
    <property type="component" value="Unassembled WGS sequence"/>
</dbReference>
<dbReference type="InterPro" id="IPR003663">
    <property type="entry name" value="Sugar/inositol_transpt"/>
</dbReference>
<dbReference type="Gene3D" id="1.20.1250.20">
    <property type="entry name" value="MFS general substrate transporter like domains"/>
    <property type="match status" value="1"/>
</dbReference>
<dbReference type="PRINTS" id="PR00171">
    <property type="entry name" value="SUGRTRNSPORT"/>
</dbReference>
<dbReference type="PROSITE" id="PS00217">
    <property type="entry name" value="SUGAR_TRANSPORT_2"/>
    <property type="match status" value="1"/>
</dbReference>
<protein>
    <recommendedName>
        <fullName evidence="12">Major facilitator superfamily (MFS) profile domain-containing protein</fullName>
    </recommendedName>
</protein>
<keyword evidence="14" id="KW-1185">Reference proteome</keyword>
<feature type="transmembrane region" description="Helical" evidence="11">
    <location>
        <begin position="74"/>
        <end position="93"/>
    </location>
</feature>
<proteinExistence type="inferred from homology"/>
<feature type="transmembrane region" description="Helical" evidence="11">
    <location>
        <begin position="105"/>
        <end position="122"/>
    </location>
</feature>
<comment type="similarity">
    <text evidence="9">Belongs to the major facilitator superfamily. Phosphate:H(+) symporter (TC 2.A.1.9) family.</text>
</comment>
<feature type="domain" description="Major facilitator superfamily (MFS) profile" evidence="12">
    <location>
        <begin position="17"/>
        <end position="462"/>
    </location>
</feature>
<keyword evidence="5 11" id="KW-0812">Transmembrane</keyword>
<evidence type="ECO:0000256" key="4">
    <source>
        <dbReference type="ARBA" id="ARBA00022597"/>
    </source>
</evidence>
<gene>
    <name evidence="13" type="ORF">BUALT_Bualt03G0024300</name>
</gene>
<dbReference type="Pfam" id="PF00083">
    <property type="entry name" value="Sugar_tr"/>
    <property type="match status" value="1"/>
</dbReference>
<dbReference type="PANTHER" id="PTHR23500">
    <property type="entry name" value="SOLUTE CARRIER FAMILY 2, FACILITATED GLUCOSE TRANSPORTER"/>
    <property type="match status" value="1"/>
</dbReference>
<evidence type="ECO:0000256" key="6">
    <source>
        <dbReference type="ARBA" id="ARBA00022847"/>
    </source>
</evidence>
<keyword evidence="3 10" id="KW-0813">Transport</keyword>
<dbReference type="GO" id="GO:0015293">
    <property type="term" value="F:symporter activity"/>
    <property type="evidence" value="ECO:0007669"/>
    <property type="project" value="UniProtKB-KW"/>
</dbReference>
<evidence type="ECO:0000256" key="9">
    <source>
        <dbReference type="ARBA" id="ARBA00044504"/>
    </source>
</evidence>
<name>A0AAV6Y1F5_9LAMI</name>
<dbReference type="InterPro" id="IPR020846">
    <property type="entry name" value="MFS_dom"/>
</dbReference>
<comment type="subcellular location">
    <subcellularLocation>
        <location evidence="1">Membrane</location>
        <topology evidence="1">Multi-pass membrane protein</topology>
    </subcellularLocation>
</comment>
<comment type="caution">
    <text evidence="13">The sequence shown here is derived from an EMBL/GenBank/DDBJ whole genome shotgun (WGS) entry which is preliminary data.</text>
</comment>
<sequence>MESKTYPGKLTREVFNICLVAGNGGLLFGYDIGISGGVTSMPAFLEKFFPHVYHKEQSYVPGTDPYCRFNDANLTFFTSSFYLAGFVSCLIASSVTRLFGRKCSMLLGGLIFLSGAIVNGLAKDISILIVGRFLLGFGVGFVNQSMPIYLSEIAPYKYRGGFNTLFQLSIAIGFLCANLLNYFTSKFEKVEGWRVSLGCAAIPAVMFIIGVICLPETTNSLIERGKQDEALTNLRKIRGVDDVSEELNDLVTASNASSKIDNPWSEILKRKYRPQLSLVTCIPIFQQMSGMNVFMFFAPVFLKVIGFGDESSLMSAVILGMVNCIATIVSIFTVDTFGRRALFIVGGIQMFICQLHLFILCCVLMLLMTIFIMELFPETKGIPIEKMSDIWRSHRYWNKFVAQEEDNAKVDNQRYVNKKYVPKETKVNRSSLPYFKKFVPADGDTNTEIYLYSKRKNVPMGI</sequence>
<dbReference type="InterPro" id="IPR045262">
    <property type="entry name" value="STP/PLT_plant"/>
</dbReference>
<feature type="transmembrane region" description="Helical" evidence="11">
    <location>
        <begin position="313"/>
        <end position="334"/>
    </location>
</feature>
<evidence type="ECO:0000256" key="8">
    <source>
        <dbReference type="ARBA" id="ARBA00023136"/>
    </source>
</evidence>
<dbReference type="PROSITE" id="PS50850">
    <property type="entry name" value="MFS"/>
    <property type="match status" value="1"/>
</dbReference>
<organism evidence="13 14">
    <name type="scientific">Buddleja alternifolia</name>
    <dbReference type="NCBI Taxonomy" id="168488"/>
    <lineage>
        <taxon>Eukaryota</taxon>
        <taxon>Viridiplantae</taxon>
        <taxon>Streptophyta</taxon>
        <taxon>Embryophyta</taxon>
        <taxon>Tracheophyta</taxon>
        <taxon>Spermatophyta</taxon>
        <taxon>Magnoliopsida</taxon>
        <taxon>eudicotyledons</taxon>
        <taxon>Gunneridae</taxon>
        <taxon>Pentapetalae</taxon>
        <taxon>asterids</taxon>
        <taxon>lamiids</taxon>
        <taxon>Lamiales</taxon>
        <taxon>Scrophulariaceae</taxon>
        <taxon>Buddlejeae</taxon>
        <taxon>Buddleja</taxon>
    </lineage>
</organism>
<evidence type="ECO:0000256" key="11">
    <source>
        <dbReference type="SAM" id="Phobius"/>
    </source>
</evidence>
<reference evidence="13" key="1">
    <citation type="submission" date="2019-10" db="EMBL/GenBank/DDBJ databases">
        <authorList>
            <person name="Zhang R."/>
            <person name="Pan Y."/>
            <person name="Wang J."/>
            <person name="Ma R."/>
            <person name="Yu S."/>
        </authorList>
    </citation>
    <scope>NUCLEOTIDE SEQUENCE</scope>
    <source>
        <strain evidence="13">LA-IB0</strain>
        <tissue evidence="13">Leaf</tissue>
    </source>
</reference>
<dbReference type="PANTHER" id="PTHR23500:SF574">
    <property type="entry name" value="SUGAR TRANSPORT PROTEIN 1"/>
    <property type="match status" value="1"/>
</dbReference>
<feature type="transmembrane region" description="Helical" evidence="11">
    <location>
        <begin position="195"/>
        <end position="214"/>
    </location>
</feature>
<keyword evidence="4" id="KW-0762">Sugar transport</keyword>
<dbReference type="GO" id="GO:0016020">
    <property type="term" value="C:membrane"/>
    <property type="evidence" value="ECO:0007669"/>
    <property type="project" value="UniProtKB-SubCell"/>
</dbReference>
<evidence type="ECO:0000256" key="3">
    <source>
        <dbReference type="ARBA" id="ARBA00022448"/>
    </source>
</evidence>
<dbReference type="InterPro" id="IPR005829">
    <property type="entry name" value="Sugar_transporter_CS"/>
</dbReference>
<evidence type="ECO:0000313" key="13">
    <source>
        <dbReference type="EMBL" id="KAG8385268.1"/>
    </source>
</evidence>
<evidence type="ECO:0000259" key="12">
    <source>
        <dbReference type="PROSITE" id="PS50850"/>
    </source>
</evidence>
<feature type="transmembrane region" description="Helical" evidence="11">
    <location>
        <begin position="128"/>
        <end position="150"/>
    </location>
</feature>
<keyword evidence="7 11" id="KW-1133">Transmembrane helix</keyword>
<feature type="transmembrane region" description="Helical" evidence="11">
    <location>
        <begin position="276"/>
        <end position="301"/>
    </location>
</feature>
<feature type="transmembrane region" description="Helical" evidence="11">
    <location>
        <begin position="355"/>
        <end position="376"/>
    </location>
</feature>
<dbReference type="InterPro" id="IPR044778">
    <property type="entry name" value="MFS_STP/MST-like_plant"/>
</dbReference>
<evidence type="ECO:0000313" key="14">
    <source>
        <dbReference type="Proteomes" id="UP000826271"/>
    </source>
</evidence>